<protein>
    <recommendedName>
        <fullName evidence="5">Peptidyl-prolyl cis-trans isomerase</fullName>
        <shortName evidence="5">PPIase</shortName>
        <ecNumber evidence="5">5.2.1.8</ecNumber>
    </recommendedName>
</protein>
<dbReference type="EC" id="5.2.1.8" evidence="5"/>
<evidence type="ECO:0000256" key="5">
    <source>
        <dbReference type="RuleBase" id="RU363019"/>
    </source>
</evidence>
<dbReference type="Gene3D" id="2.40.100.10">
    <property type="entry name" value="Cyclophilin-like"/>
    <property type="match status" value="1"/>
</dbReference>
<dbReference type="PATRIC" id="fig|1385369.3.peg.4204"/>
<dbReference type="PANTHER" id="PTHR45625:SF4">
    <property type="entry name" value="PEPTIDYLPROLYL ISOMERASE DOMAIN AND WD REPEAT-CONTAINING PROTEIN 1"/>
    <property type="match status" value="1"/>
</dbReference>
<dbReference type="Pfam" id="PF00160">
    <property type="entry name" value="Pro_isomerase"/>
    <property type="match status" value="1"/>
</dbReference>
<accession>W9H1Z8</accession>
<dbReference type="InterPro" id="IPR020892">
    <property type="entry name" value="Cyclophilin-type_PPIase_CS"/>
</dbReference>
<dbReference type="PIRSF" id="PIRSF001467">
    <property type="entry name" value="Peptidylpro_ismrse"/>
    <property type="match status" value="1"/>
</dbReference>
<comment type="similarity">
    <text evidence="2 5">Belongs to the cyclophilin-type PPIase family.</text>
</comment>
<dbReference type="PRINTS" id="PR00153">
    <property type="entry name" value="CSAPPISMRASE"/>
</dbReference>
<evidence type="ECO:0000256" key="1">
    <source>
        <dbReference type="ARBA" id="ARBA00002388"/>
    </source>
</evidence>
<dbReference type="GO" id="GO:0006457">
    <property type="term" value="P:protein folding"/>
    <property type="evidence" value="ECO:0007669"/>
    <property type="project" value="InterPro"/>
</dbReference>
<name>W9H1Z8_9PROT</name>
<evidence type="ECO:0000313" key="7">
    <source>
        <dbReference type="EMBL" id="EWY38727.1"/>
    </source>
</evidence>
<proteinExistence type="inferred from homology"/>
<dbReference type="Proteomes" id="UP000019486">
    <property type="component" value="Unassembled WGS sequence"/>
</dbReference>
<dbReference type="STRING" id="1385369.N825_11155"/>
<keyword evidence="3 5" id="KW-0697">Rotamase</keyword>
<dbReference type="GO" id="GO:0003755">
    <property type="term" value="F:peptidyl-prolyl cis-trans isomerase activity"/>
    <property type="evidence" value="ECO:0007669"/>
    <property type="project" value="UniProtKB-UniRule"/>
</dbReference>
<comment type="caution">
    <text evidence="7">The sequence shown here is derived from an EMBL/GenBank/DDBJ whole genome shotgun (WGS) entry which is preliminary data.</text>
</comment>
<evidence type="ECO:0000313" key="8">
    <source>
        <dbReference type="Proteomes" id="UP000019486"/>
    </source>
</evidence>
<dbReference type="SUPFAM" id="SSF50891">
    <property type="entry name" value="Cyclophilin-like"/>
    <property type="match status" value="1"/>
</dbReference>
<comment type="catalytic activity">
    <reaction evidence="5">
        <text>[protein]-peptidylproline (omega=180) = [protein]-peptidylproline (omega=0)</text>
        <dbReference type="Rhea" id="RHEA:16237"/>
        <dbReference type="Rhea" id="RHEA-COMP:10747"/>
        <dbReference type="Rhea" id="RHEA-COMP:10748"/>
        <dbReference type="ChEBI" id="CHEBI:83833"/>
        <dbReference type="ChEBI" id="CHEBI:83834"/>
        <dbReference type="EC" id="5.2.1.8"/>
    </reaction>
</comment>
<evidence type="ECO:0000256" key="4">
    <source>
        <dbReference type="ARBA" id="ARBA00023235"/>
    </source>
</evidence>
<sequence>MDPENTLYLDLKDGRVVIELKPDLAPNHVARIKELVREGFYDGLVFHRVIDGFMAQTGDPRGDGTGGSGKKLKSEFSNYKHVRGTVSMARAQDPNSGDSQFYIMFGTSPHLDGQYTVWGQVVEGMEHVDNIKKGSSMRNGSVTDPDRIVKMQVAADAK</sequence>
<feature type="domain" description="PPIase cyclophilin-type" evidence="6">
    <location>
        <begin position="14"/>
        <end position="156"/>
    </location>
</feature>
<dbReference type="CDD" id="cd00317">
    <property type="entry name" value="cyclophilin"/>
    <property type="match status" value="1"/>
</dbReference>
<dbReference type="PANTHER" id="PTHR45625">
    <property type="entry name" value="PEPTIDYL-PROLYL CIS-TRANS ISOMERASE-RELATED"/>
    <property type="match status" value="1"/>
</dbReference>
<evidence type="ECO:0000256" key="3">
    <source>
        <dbReference type="ARBA" id="ARBA00023110"/>
    </source>
</evidence>
<dbReference type="PROSITE" id="PS00170">
    <property type="entry name" value="CSA_PPIASE_1"/>
    <property type="match status" value="1"/>
</dbReference>
<dbReference type="AlphaFoldDB" id="W9H1Z8"/>
<reference evidence="7 8" key="1">
    <citation type="submission" date="2013-08" db="EMBL/GenBank/DDBJ databases">
        <title>The genome sequence of Skermanella stibiiresistens.</title>
        <authorList>
            <person name="Zhu W."/>
            <person name="Wang G."/>
        </authorList>
    </citation>
    <scope>NUCLEOTIDE SEQUENCE [LARGE SCALE GENOMIC DNA]</scope>
    <source>
        <strain evidence="7 8">SB22</strain>
    </source>
</reference>
<evidence type="ECO:0000256" key="2">
    <source>
        <dbReference type="ARBA" id="ARBA00007365"/>
    </source>
</evidence>
<keyword evidence="8" id="KW-1185">Reference proteome</keyword>
<dbReference type="InterPro" id="IPR029000">
    <property type="entry name" value="Cyclophilin-like_dom_sf"/>
</dbReference>
<dbReference type="InterPro" id="IPR024936">
    <property type="entry name" value="Cyclophilin-type_PPIase"/>
</dbReference>
<dbReference type="InterPro" id="IPR044666">
    <property type="entry name" value="Cyclophilin_A-like"/>
</dbReference>
<organism evidence="7 8">
    <name type="scientific">Skermanella stibiiresistens SB22</name>
    <dbReference type="NCBI Taxonomy" id="1385369"/>
    <lineage>
        <taxon>Bacteria</taxon>
        <taxon>Pseudomonadati</taxon>
        <taxon>Pseudomonadota</taxon>
        <taxon>Alphaproteobacteria</taxon>
        <taxon>Rhodospirillales</taxon>
        <taxon>Azospirillaceae</taxon>
        <taxon>Skermanella</taxon>
    </lineage>
</organism>
<dbReference type="InterPro" id="IPR002130">
    <property type="entry name" value="Cyclophilin-type_PPIase_dom"/>
</dbReference>
<keyword evidence="4 5" id="KW-0413">Isomerase</keyword>
<gene>
    <name evidence="7" type="ORF">N825_11155</name>
</gene>
<evidence type="ECO:0000259" key="6">
    <source>
        <dbReference type="PROSITE" id="PS50072"/>
    </source>
</evidence>
<dbReference type="PROSITE" id="PS50072">
    <property type="entry name" value="CSA_PPIASE_2"/>
    <property type="match status" value="1"/>
</dbReference>
<dbReference type="EMBL" id="AVFL01000016">
    <property type="protein sequence ID" value="EWY38727.1"/>
    <property type="molecule type" value="Genomic_DNA"/>
</dbReference>
<comment type="function">
    <text evidence="1 5">PPIases accelerate the folding of proteins. It catalyzes the cis-trans isomerization of proline imidic peptide bonds in oligopeptides.</text>
</comment>